<comment type="caution">
    <text evidence="8">The sequence shown here is derived from an EMBL/GenBank/DDBJ whole genome shotgun (WGS) entry which is preliminary data.</text>
</comment>
<evidence type="ECO:0000259" key="6">
    <source>
        <dbReference type="Pfam" id="PF03755"/>
    </source>
</evidence>
<evidence type="ECO:0000259" key="7">
    <source>
        <dbReference type="Pfam" id="PF08340"/>
    </source>
</evidence>
<evidence type="ECO:0000256" key="5">
    <source>
        <dbReference type="ARBA" id="ARBA00035648"/>
    </source>
</evidence>
<reference evidence="8" key="1">
    <citation type="submission" date="2019-10" db="EMBL/GenBank/DDBJ databases">
        <title>Metagenomic sequencing of thiosulfate-disproportionating enrichment culture.</title>
        <authorList>
            <person name="Umezawa K."/>
            <person name="Kojima H."/>
            <person name="Fukui M."/>
        </authorList>
    </citation>
    <scope>NUCLEOTIDE SEQUENCE</scope>
    <source>
        <strain evidence="8">45J</strain>
    </source>
</reference>
<comment type="cofactor">
    <cofactor evidence="1">
        <name>a divalent metal cation</name>
        <dbReference type="ChEBI" id="CHEBI:60240"/>
    </cofactor>
</comment>
<comment type="similarity">
    <text evidence="5">Belongs to the YicC/YloC family.</text>
</comment>
<evidence type="ECO:0000256" key="2">
    <source>
        <dbReference type="ARBA" id="ARBA00022722"/>
    </source>
</evidence>
<accession>A0A5J4L079</accession>
<dbReference type="GO" id="GO:0004521">
    <property type="term" value="F:RNA endonuclease activity"/>
    <property type="evidence" value="ECO:0007669"/>
    <property type="project" value="InterPro"/>
</dbReference>
<dbReference type="GO" id="GO:0016787">
    <property type="term" value="F:hydrolase activity"/>
    <property type="evidence" value="ECO:0007669"/>
    <property type="project" value="UniProtKB-KW"/>
</dbReference>
<dbReference type="PANTHER" id="PTHR30636">
    <property type="entry name" value="UPF0701 PROTEIN YICC"/>
    <property type="match status" value="1"/>
</dbReference>
<dbReference type="InterPro" id="IPR005229">
    <property type="entry name" value="YicC/YloC-like"/>
</dbReference>
<dbReference type="Pfam" id="PF03755">
    <property type="entry name" value="YicC-like_N"/>
    <property type="match status" value="1"/>
</dbReference>
<proteinExistence type="inferred from homology"/>
<dbReference type="InterPro" id="IPR013527">
    <property type="entry name" value="YicC-like_N"/>
</dbReference>
<name>A0A5J4L079_9ZZZZ</name>
<feature type="domain" description="Endoribonuclease YicC-like C-terminal" evidence="7">
    <location>
        <begin position="163"/>
        <end position="280"/>
    </location>
</feature>
<keyword evidence="3" id="KW-0255">Endonuclease</keyword>
<sequence length="281" mass="32242">MQSMTGFGAAERDGFKVEIRSLNHRYIEISVRMPSAMVEHEMSIRNIIKERFVRGKIDVNISPSDKRQTKVVINKELARGIYDAFSDLQKELSLTGAITIDFFSSYRELLITEDLQCDKDALYIALNEAISKLEGMRRTEGEALKTEMQYSLKKLTDMRNEIERLSSGLAPRYREALSKKIAELVSNLSIDETRLAQEVAIMAQKSDISEELARFHSHLQQFQSALSDGEVIGRKLDFILQEMNRETNTIASKMDDIKIINLTIDMKTEIEKLREQVQNIQ</sequence>
<protein>
    <submittedName>
        <fullName evidence="8">YicC family protein</fullName>
    </submittedName>
</protein>
<evidence type="ECO:0000256" key="1">
    <source>
        <dbReference type="ARBA" id="ARBA00001968"/>
    </source>
</evidence>
<dbReference type="InterPro" id="IPR013551">
    <property type="entry name" value="YicC-like_C"/>
</dbReference>
<keyword evidence="2" id="KW-0540">Nuclease</keyword>
<gene>
    <name evidence="8" type="ORF">A45J_1399</name>
</gene>
<dbReference type="EMBL" id="BLAB01000001">
    <property type="protein sequence ID" value="GER93645.1"/>
    <property type="molecule type" value="Genomic_DNA"/>
</dbReference>
<dbReference type="PANTHER" id="PTHR30636:SF3">
    <property type="entry name" value="UPF0701 PROTEIN YICC"/>
    <property type="match status" value="1"/>
</dbReference>
<evidence type="ECO:0000313" key="8">
    <source>
        <dbReference type="EMBL" id="GER93645.1"/>
    </source>
</evidence>
<dbReference type="NCBIfam" id="TIGR00255">
    <property type="entry name" value="YicC/YloC family endoribonuclease"/>
    <property type="match status" value="1"/>
</dbReference>
<evidence type="ECO:0000256" key="4">
    <source>
        <dbReference type="ARBA" id="ARBA00022801"/>
    </source>
</evidence>
<organism evidence="8">
    <name type="scientific">hot springs metagenome</name>
    <dbReference type="NCBI Taxonomy" id="433727"/>
    <lineage>
        <taxon>unclassified sequences</taxon>
        <taxon>metagenomes</taxon>
        <taxon>ecological metagenomes</taxon>
    </lineage>
</organism>
<dbReference type="Pfam" id="PF08340">
    <property type="entry name" value="YicC-like_C"/>
    <property type="match status" value="1"/>
</dbReference>
<feature type="domain" description="Endoribonuclease YicC-like N-terminal" evidence="6">
    <location>
        <begin position="1"/>
        <end position="145"/>
    </location>
</feature>
<keyword evidence="4" id="KW-0378">Hydrolase</keyword>
<evidence type="ECO:0000256" key="3">
    <source>
        <dbReference type="ARBA" id="ARBA00022759"/>
    </source>
</evidence>
<dbReference type="AlphaFoldDB" id="A0A5J4L079"/>